<evidence type="ECO:0008006" key="3">
    <source>
        <dbReference type="Google" id="ProtNLM"/>
    </source>
</evidence>
<evidence type="ECO:0000313" key="2">
    <source>
        <dbReference type="Proteomes" id="UP001632038"/>
    </source>
</evidence>
<gene>
    <name evidence="1" type="ORF">CASFOL_004209</name>
</gene>
<dbReference type="Gene3D" id="1.10.30.50">
    <property type="match status" value="1"/>
</dbReference>
<dbReference type="InterPro" id="IPR003615">
    <property type="entry name" value="HNH_nuc"/>
</dbReference>
<dbReference type="PANTHER" id="PTHR33427:SF1">
    <property type="entry name" value="F6A14.21 PROTEIN"/>
    <property type="match status" value="1"/>
</dbReference>
<proteinExistence type="predicted"/>
<comment type="caution">
    <text evidence="1">The sequence shown here is derived from an EMBL/GenBank/DDBJ whole genome shotgun (WGS) entry which is preliminary data.</text>
</comment>
<accession>A0ABD3EA97</accession>
<dbReference type="PANTHER" id="PTHR33427">
    <property type="entry name" value="HNH ENDONUCLEASE"/>
    <property type="match status" value="1"/>
</dbReference>
<dbReference type="CDD" id="cd00085">
    <property type="entry name" value="HNHc"/>
    <property type="match status" value="1"/>
</dbReference>
<sequence length="252" mass="27513">MAALEHLFSSNPSQAALHSRFHFLLASQPPHTDYAAAISRRQLIGSFTAAAISLSPIVHKASAAEDPSHGKSSIEAGDTIAQLTAVMSGSGGGSRSSKKAEKPNRFFDSGAKKTCWEKAKRVPGRDPDRWRMDAVGNIVCKRLHTCNGCLCYEYDHIVPFSKNGESVADNCQVLQTRVNRLKSDKNGLGETLLRGYSCDIKFSDDELDTIEMAVYGGVNRTDKRCVVESVSVLLGKNKSRDRMIFPCNSDSK</sequence>
<keyword evidence="2" id="KW-1185">Reference proteome</keyword>
<name>A0ABD3EA97_9LAMI</name>
<reference evidence="2" key="1">
    <citation type="journal article" date="2024" name="IScience">
        <title>Strigolactones Initiate the Formation of Haustorium-like Structures in Castilleja.</title>
        <authorList>
            <person name="Buerger M."/>
            <person name="Peterson D."/>
            <person name="Chory J."/>
        </authorList>
    </citation>
    <scope>NUCLEOTIDE SEQUENCE [LARGE SCALE GENOMIC DNA]</scope>
</reference>
<dbReference type="Proteomes" id="UP001632038">
    <property type="component" value="Unassembled WGS sequence"/>
</dbReference>
<dbReference type="EMBL" id="JAVIJP010000006">
    <property type="protein sequence ID" value="KAL3651207.1"/>
    <property type="molecule type" value="Genomic_DNA"/>
</dbReference>
<evidence type="ECO:0000313" key="1">
    <source>
        <dbReference type="EMBL" id="KAL3651207.1"/>
    </source>
</evidence>
<protein>
    <recommendedName>
        <fullName evidence="3">HNH domain-containing protein</fullName>
    </recommendedName>
</protein>
<dbReference type="AlphaFoldDB" id="A0ABD3EA97"/>
<organism evidence="1 2">
    <name type="scientific">Castilleja foliolosa</name>
    <dbReference type="NCBI Taxonomy" id="1961234"/>
    <lineage>
        <taxon>Eukaryota</taxon>
        <taxon>Viridiplantae</taxon>
        <taxon>Streptophyta</taxon>
        <taxon>Embryophyta</taxon>
        <taxon>Tracheophyta</taxon>
        <taxon>Spermatophyta</taxon>
        <taxon>Magnoliopsida</taxon>
        <taxon>eudicotyledons</taxon>
        <taxon>Gunneridae</taxon>
        <taxon>Pentapetalae</taxon>
        <taxon>asterids</taxon>
        <taxon>lamiids</taxon>
        <taxon>Lamiales</taxon>
        <taxon>Orobanchaceae</taxon>
        <taxon>Pedicularideae</taxon>
        <taxon>Castillejinae</taxon>
        <taxon>Castilleja</taxon>
    </lineage>
</organism>